<organism evidence="2">
    <name type="scientific">marine sediment metagenome</name>
    <dbReference type="NCBI Taxonomy" id="412755"/>
    <lineage>
        <taxon>unclassified sequences</taxon>
        <taxon>metagenomes</taxon>
        <taxon>ecological metagenomes</taxon>
    </lineage>
</organism>
<accession>A0A0F8W858</accession>
<proteinExistence type="predicted"/>
<evidence type="ECO:0000259" key="1">
    <source>
        <dbReference type="Pfam" id="PF04448"/>
    </source>
</evidence>
<dbReference type="EMBL" id="LAZR01066743">
    <property type="protein sequence ID" value="KKK52977.1"/>
    <property type="molecule type" value="Genomic_DNA"/>
</dbReference>
<sequence length="67" mass="8018">MTGWINSKALKPKEKQWVLVSNGRQVFIAEYFKYVDKFYLKDVEFKATHWMPLPKPPKMKKINPLHP</sequence>
<name>A0A0F8W858_9ZZZZ</name>
<dbReference type="AlphaFoldDB" id="A0A0F8W858"/>
<comment type="caution">
    <text evidence="2">The sequence shown here is derived from an EMBL/GenBank/DDBJ whole genome shotgun (WGS) entry which is preliminary data.</text>
</comment>
<protein>
    <recommendedName>
        <fullName evidence="1">DUF551 domain-containing protein</fullName>
    </recommendedName>
</protein>
<reference evidence="2" key="1">
    <citation type="journal article" date="2015" name="Nature">
        <title>Complex archaea that bridge the gap between prokaryotes and eukaryotes.</title>
        <authorList>
            <person name="Spang A."/>
            <person name="Saw J.H."/>
            <person name="Jorgensen S.L."/>
            <person name="Zaremba-Niedzwiedzka K."/>
            <person name="Martijn J."/>
            <person name="Lind A.E."/>
            <person name="van Eijk R."/>
            <person name="Schleper C."/>
            <person name="Guy L."/>
            <person name="Ettema T.J."/>
        </authorList>
    </citation>
    <scope>NUCLEOTIDE SEQUENCE</scope>
</reference>
<dbReference type="Pfam" id="PF04448">
    <property type="entry name" value="DUF551"/>
    <property type="match status" value="1"/>
</dbReference>
<gene>
    <name evidence="2" type="ORF">LCGC14_3099420</name>
</gene>
<evidence type="ECO:0000313" key="2">
    <source>
        <dbReference type="EMBL" id="KKK52977.1"/>
    </source>
</evidence>
<dbReference type="InterPro" id="IPR007539">
    <property type="entry name" value="DUF551"/>
</dbReference>
<feature type="domain" description="DUF551" evidence="1">
    <location>
        <begin position="3"/>
        <end position="58"/>
    </location>
</feature>